<comment type="caution">
    <text evidence="2">The sequence shown here is derived from an EMBL/GenBank/DDBJ whole genome shotgun (WGS) entry which is preliminary data.</text>
</comment>
<dbReference type="Proteomes" id="UP000193144">
    <property type="component" value="Unassembled WGS sequence"/>
</dbReference>
<sequence length="149" mass="16791">MCVGLWWIGVGVIAEVCARVLIFVEQVWRSLGREVDRRQTEVVVEWLCMCVSGGYKVLLAAALRLPSCRLRNRQHLPAEAGTIAVADRQARSLHFTTKEELTLRHQQMGRAVRQLVQGEQAPDRQEPSSALLERRHGGRVQGKRVVAEV</sequence>
<accession>A0A1Y1YPW3</accession>
<organism evidence="2 3">
    <name type="scientific">Clohesyomyces aquaticus</name>
    <dbReference type="NCBI Taxonomy" id="1231657"/>
    <lineage>
        <taxon>Eukaryota</taxon>
        <taxon>Fungi</taxon>
        <taxon>Dikarya</taxon>
        <taxon>Ascomycota</taxon>
        <taxon>Pezizomycotina</taxon>
        <taxon>Dothideomycetes</taxon>
        <taxon>Pleosporomycetidae</taxon>
        <taxon>Pleosporales</taxon>
        <taxon>Lindgomycetaceae</taxon>
        <taxon>Clohesyomyces</taxon>
    </lineage>
</organism>
<dbReference type="EMBL" id="MCFA01000189">
    <property type="protein sequence ID" value="ORY00006.1"/>
    <property type="molecule type" value="Genomic_DNA"/>
</dbReference>
<protein>
    <submittedName>
        <fullName evidence="2">Uncharacterized protein</fullName>
    </submittedName>
</protein>
<name>A0A1Y1YPW3_9PLEO</name>
<reference evidence="2 3" key="1">
    <citation type="submission" date="2016-07" db="EMBL/GenBank/DDBJ databases">
        <title>Pervasive Adenine N6-methylation of Active Genes in Fungi.</title>
        <authorList>
            <consortium name="DOE Joint Genome Institute"/>
            <person name="Mondo S.J."/>
            <person name="Dannebaum R.O."/>
            <person name="Kuo R.C."/>
            <person name="Labutti K."/>
            <person name="Haridas S."/>
            <person name="Kuo A."/>
            <person name="Salamov A."/>
            <person name="Ahrendt S.R."/>
            <person name="Lipzen A."/>
            <person name="Sullivan W."/>
            <person name="Andreopoulos W.B."/>
            <person name="Clum A."/>
            <person name="Lindquist E."/>
            <person name="Daum C."/>
            <person name="Ramamoorthy G.K."/>
            <person name="Gryganskyi A."/>
            <person name="Culley D."/>
            <person name="Magnuson J.K."/>
            <person name="James T.Y."/>
            <person name="O'Malley M.A."/>
            <person name="Stajich J.E."/>
            <person name="Spatafora J.W."/>
            <person name="Visel A."/>
            <person name="Grigoriev I.V."/>
        </authorList>
    </citation>
    <scope>NUCLEOTIDE SEQUENCE [LARGE SCALE GENOMIC DNA]</scope>
    <source>
        <strain evidence="2 3">CBS 115471</strain>
    </source>
</reference>
<evidence type="ECO:0000313" key="3">
    <source>
        <dbReference type="Proteomes" id="UP000193144"/>
    </source>
</evidence>
<evidence type="ECO:0000313" key="2">
    <source>
        <dbReference type="EMBL" id="ORY00006.1"/>
    </source>
</evidence>
<feature type="region of interest" description="Disordered" evidence="1">
    <location>
        <begin position="116"/>
        <end position="141"/>
    </location>
</feature>
<dbReference type="AlphaFoldDB" id="A0A1Y1YPW3"/>
<evidence type="ECO:0000256" key="1">
    <source>
        <dbReference type="SAM" id="MobiDB-lite"/>
    </source>
</evidence>
<keyword evidence="3" id="KW-1185">Reference proteome</keyword>
<gene>
    <name evidence="2" type="ORF">BCR34DRAFT_117119</name>
</gene>
<proteinExistence type="predicted"/>